<evidence type="ECO:0000256" key="1">
    <source>
        <dbReference type="ARBA" id="ARBA00007637"/>
    </source>
</evidence>
<proteinExistence type="inferred from homology"/>
<protein>
    <submittedName>
        <fullName evidence="3">NAD-dependent epimerase/dehydratase family protein</fullName>
    </submittedName>
</protein>
<accession>A0ABS2EWY2</accession>
<evidence type="ECO:0000313" key="4">
    <source>
        <dbReference type="Proteomes" id="UP000703295"/>
    </source>
</evidence>
<evidence type="ECO:0000259" key="2">
    <source>
        <dbReference type="Pfam" id="PF01370"/>
    </source>
</evidence>
<evidence type="ECO:0000313" key="3">
    <source>
        <dbReference type="EMBL" id="MBM6759078.1"/>
    </source>
</evidence>
<name>A0ABS2EWY2_9BACE</name>
<dbReference type="RefSeq" id="WP_204476248.1">
    <property type="nucleotide sequence ID" value="NZ_JACJJW010000028.1"/>
</dbReference>
<dbReference type="EMBL" id="JACJJW010000028">
    <property type="protein sequence ID" value="MBM6759078.1"/>
    <property type="molecule type" value="Genomic_DNA"/>
</dbReference>
<feature type="domain" description="NAD-dependent epimerase/dehydratase" evidence="2">
    <location>
        <begin position="3"/>
        <end position="225"/>
    </location>
</feature>
<sequence>MKILVIGSKGFIGSHCVDFFSHKNEVWGCDVLIDYNTPNYLFIESVDSDFQDIFLNHKFDVCINCSGAASVPFSIENPYHDFQLNTLNVYKILESIRKFCPECRYISMSSAAVYGNPTQLPIKESSTLAPVSPYGIHKVMAEQICKEFSDFWNIKTCCIRIFSAYGPRLRKQLLWDISQKAIKQDKVLLYGTGNETRDFIYVSDVVSIINLAITHSDFNGEVINAANGKQETIANIANLMLKALSIDKSIIFNQEVRPGDPLNWEADITKIQNWGYTQQFNIETGINNYVSWLKENGLA</sequence>
<dbReference type="Pfam" id="PF01370">
    <property type="entry name" value="Epimerase"/>
    <property type="match status" value="1"/>
</dbReference>
<gene>
    <name evidence="3" type="ORF">H6A31_10380</name>
</gene>
<dbReference type="SUPFAM" id="SSF51735">
    <property type="entry name" value="NAD(P)-binding Rossmann-fold domains"/>
    <property type="match status" value="1"/>
</dbReference>
<comment type="caution">
    <text evidence="3">The sequence shown here is derived from an EMBL/GenBank/DDBJ whole genome shotgun (WGS) entry which is preliminary data.</text>
</comment>
<organism evidence="3 4">
    <name type="scientific">Bacteroides mediterraneensis</name>
    <dbReference type="NCBI Taxonomy" id="1841856"/>
    <lineage>
        <taxon>Bacteria</taxon>
        <taxon>Pseudomonadati</taxon>
        <taxon>Bacteroidota</taxon>
        <taxon>Bacteroidia</taxon>
        <taxon>Bacteroidales</taxon>
        <taxon>Bacteroidaceae</taxon>
        <taxon>Bacteroides</taxon>
    </lineage>
</organism>
<dbReference type="Gene3D" id="3.40.50.720">
    <property type="entry name" value="NAD(P)-binding Rossmann-like Domain"/>
    <property type="match status" value="1"/>
</dbReference>
<reference evidence="3 4" key="1">
    <citation type="journal article" date="2021" name="Sci. Rep.">
        <title>The distribution of antibiotic resistance genes in chicken gut microbiota commensals.</title>
        <authorList>
            <person name="Juricova H."/>
            <person name="Matiasovicova J."/>
            <person name="Kubasova T."/>
            <person name="Cejkova D."/>
            <person name="Rychlik I."/>
        </authorList>
    </citation>
    <scope>NUCLEOTIDE SEQUENCE [LARGE SCALE GENOMIC DNA]</scope>
    <source>
        <strain evidence="3 4">An801</strain>
    </source>
</reference>
<dbReference type="PANTHER" id="PTHR43000">
    <property type="entry name" value="DTDP-D-GLUCOSE 4,6-DEHYDRATASE-RELATED"/>
    <property type="match status" value="1"/>
</dbReference>
<keyword evidence="4" id="KW-1185">Reference proteome</keyword>
<dbReference type="Proteomes" id="UP000703295">
    <property type="component" value="Unassembled WGS sequence"/>
</dbReference>
<dbReference type="InterPro" id="IPR036291">
    <property type="entry name" value="NAD(P)-bd_dom_sf"/>
</dbReference>
<dbReference type="InterPro" id="IPR001509">
    <property type="entry name" value="Epimerase_deHydtase"/>
</dbReference>
<comment type="similarity">
    <text evidence="1">Belongs to the NAD(P)-dependent epimerase/dehydratase family.</text>
</comment>